<dbReference type="Gramene" id="ONK77406">
    <property type="protein sequence ID" value="ONK77406"/>
    <property type="gene ID" value="A4U43_C02F6200"/>
</dbReference>
<dbReference type="InterPro" id="IPR054429">
    <property type="entry name" value="Znf-CCCH_Muscleblind-like"/>
</dbReference>
<feature type="zinc finger region" description="C3H1-type" evidence="5">
    <location>
        <begin position="295"/>
        <end position="321"/>
    </location>
</feature>
<protein>
    <recommendedName>
        <fullName evidence="7">C3H1-type domain-containing protein</fullName>
    </recommendedName>
</protein>
<feature type="domain" description="C3H1-type" evidence="7">
    <location>
        <begin position="83"/>
        <end position="110"/>
    </location>
</feature>
<evidence type="ECO:0000256" key="4">
    <source>
        <dbReference type="ARBA" id="ARBA00022833"/>
    </source>
</evidence>
<proteinExistence type="predicted"/>
<organism evidence="8 9">
    <name type="scientific">Asparagus officinalis</name>
    <name type="common">Garden asparagus</name>
    <dbReference type="NCBI Taxonomy" id="4686"/>
    <lineage>
        <taxon>Eukaryota</taxon>
        <taxon>Viridiplantae</taxon>
        <taxon>Streptophyta</taxon>
        <taxon>Embryophyta</taxon>
        <taxon>Tracheophyta</taxon>
        <taxon>Spermatophyta</taxon>
        <taxon>Magnoliopsida</taxon>
        <taxon>Liliopsida</taxon>
        <taxon>Asparagales</taxon>
        <taxon>Asparagaceae</taxon>
        <taxon>Asparagoideae</taxon>
        <taxon>Asparagus</taxon>
    </lineage>
</organism>
<dbReference type="Gene3D" id="3.30.1370.210">
    <property type="match status" value="3"/>
</dbReference>
<evidence type="ECO:0000256" key="6">
    <source>
        <dbReference type="SAM" id="MobiDB-lite"/>
    </source>
</evidence>
<feature type="compositionally biased region" description="Polar residues" evidence="6">
    <location>
        <begin position="29"/>
        <end position="42"/>
    </location>
</feature>
<feature type="domain" description="C3H1-type" evidence="7">
    <location>
        <begin position="160"/>
        <end position="181"/>
    </location>
</feature>
<dbReference type="AlphaFoldDB" id="A0A5P1FGB5"/>
<dbReference type="OrthoDB" id="411372at2759"/>
<dbReference type="Proteomes" id="UP000243459">
    <property type="component" value="Chromosome 2"/>
</dbReference>
<evidence type="ECO:0000256" key="5">
    <source>
        <dbReference type="PROSITE-ProRule" id="PRU00723"/>
    </source>
</evidence>
<feature type="zinc finger region" description="C3H1-type" evidence="5">
    <location>
        <begin position="125"/>
        <end position="153"/>
    </location>
</feature>
<feature type="zinc finger region" description="C3H1-type" evidence="5">
    <location>
        <begin position="49"/>
        <end position="77"/>
    </location>
</feature>
<dbReference type="EMBL" id="CM007382">
    <property type="protein sequence ID" value="ONK77406.1"/>
    <property type="molecule type" value="Genomic_DNA"/>
</dbReference>
<keyword evidence="1 5" id="KW-0479">Metal-binding</keyword>
<keyword evidence="4 5" id="KW-0862">Zinc</keyword>
<dbReference type="InterPro" id="IPR000571">
    <property type="entry name" value="Znf_CCCH"/>
</dbReference>
<feature type="zinc finger region" description="C3H1-type" evidence="5">
    <location>
        <begin position="160"/>
        <end position="181"/>
    </location>
</feature>
<evidence type="ECO:0000259" key="7">
    <source>
        <dbReference type="PROSITE" id="PS50103"/>
    </source>
</evidence>
<evidence type="ECO:0000256" key="1">
    <source>
        <dbReference type="ARBA" id="ARBA00022723"/>
    </source>
</evidence>
<feature type="domain" description="C3H1-type" evidence="7">
    <location>
        <begin position="263"/>
        <end position="289"/>
    </location>
</feature>
<dbReference type="GO" id="GO:0043484">
    <property type="term" value="P:regulation of RNA splicing"/>
    <property type="evidence" value="ECO:0007669"/>
    <property type="project" value="TreeGrafter"/>
</dbReference>
<dbReference type="PANTHER" id="PTHR12675:SF12">
    <property type="entry name" value="PROTEIN MUSCLEBLIND"/>
    <property type="match status" value="1"/>
</dbReference>
<reference evidence="9" key="1">
    <citation type="journal article" date="2017" name="Nat. Commun.">
        <title>The asparagus genome sheds light on the origin and evolution of a young Y chromosome.</title>
        <authorList>
            <person name="Harkess A."/>
            <person name="Zhou J."/>
            <person name="Xu C."/>
            <person name="Bowers J.E."/>
            <person name="Van der Hulst R."/>
            <person name="Ayyampalayam S."/>
            <person name="Mercati F."/>
            <person name="Riccardi P."/>
            <person name="McKain M.R."/>
            <person name="Kakrana A."/>
            <person name="Tang H."/>
            <person name="Ray J."/>
            <person name="Groenendijk J."/>
            <person name="Arikit S."/>
            <person name="Mathioni S.M."/>
            <person name="Nakano M."/>
            <person name="Shan H."/>
            <person name="Telgmann-Rauber A."/>
            <person name="Kanno A."/>
            <person name="Yue Z."/>
            <person name="Chen H."/>
            <person name="Li W."/>
            <person name="Chen Y."/>
            <person name="Xu X."/>
            <person name="Zhang Y."/>
            <person name="Luo S."/>
            <person name="Chen H."/>
            <person name="Gao J."/>
            <person name="Mao Z."/>
            <person name="Pires J.C."/>
            <person name="Luo M."/>
            <person name="Kudrna D."/>
            <person name="Wing R.A."/>
            <person name="Meyers B.C."/>
            <person name="Yi K."/>
            <person name="Kong H."/>
            <person name="Lavrijsen P."/>
            <person name="Sunseri F."/>
            <person name="Falavigna A."/>
            <person name="Ye Y."/>
            <person name="Leebens-Mack J.H."/>
            <person name="Chen G."/>
        </authorList>
    </citation>
    <scope>NUCLEOTIDE SEQUENCE [LARGE SCALE GENOMIC DNA]</scope>
    <source>
        <strain evidence="9">cv. DH0086</strain>
    </source>
</reference>
<dbReference type="SMART" id="SM00356">
    <property type="entry name" value="ZnF_C3H1"/>
    <property type="match status" value="8"/>
</dbReference>
<evidence type="ECO:0000256" key="3">
    <source>
        <dbReference type="ARBA" id="ARBA00022771"/>
    </source>
</evidence>
<evidence type="ECO:0000313" key="8">
    <source>
        <dbReference type="EMBL" id="ONK77406.1"/>
    </source>
</evidence>
<feature type="zinc finger region" description="C3H1-type" evidence="5">
    <location>
        <begin position="182"/>
        <end position="208"/>
    </location>
</feature>
<feature type="domain" description="C3H1-type" evidence="7">
    <location>
        <begin position="49"/>
        <end position="77"/>
    </location>
</feature>
<dbReference type="FunFam" id="3.30.1370.210:FF:000010">
    <property type="entry name" value="Zinc finger CCCH domain-containing protein 28"/>
    <property type="match status" value="1"/>
</dbReference>
<feature type="domain" description="C3H1-type" evidence="7">
    <location>
        <begin position="295"/>
        <end position="321"/>
    </location>
</feature>
<dbReference type="OMA" id="IECKYAH"/>
<feature type="domain" description="C3H1-type" evidence="7">
    <location>
        <begin position="125"/>
        <end position="153"/>
    </location>
</feature>
<feature type="domain" description="C3H1-type" evidence="7">
    <location>
        <begin position="182"/>
        <end position="208"/>
    </location>
</feature>
<dbReference type="PROSITE" id="PS50103">
    <property type="entry name" value="ZF_C3H1"/>
    <property type="match status" value="8"/>
</dbReference>
<dbReference type="GO" id="GO:0003723">
    <property type="term" value="F:RNA binding"/>
    <property type="evidence" value="ECO:0007669"/>
    <property type="project" value="TreeGrafter"/>
</dbReference>
<dbReference type="Gene3D" id="4.10.1000.10">
    <property type="entry name" value="Zinc finger, CCCH-type"/>
    <property type="match status" value="1"/>
</dbReference>
<sequence length="326" mass="37268">MSPRKRERSQTPSSPSSSPIAPRKRERSQTPNSSSDSEQASSKRCRVSDLAVEVCKEFTRNSCKRSEIDCKFAHPHSAVAVVKDKVIACADSLRNKCYRGRTCRYYHPPPHIQQSLLKAIGVEHSEVETVCKDFLRGRCLRSASNCRFAHHMPIDHCAVVCQDFVRGSCERKSCRYSHVLAAEIPEVCQDFLRGKCEHRPCRYSHFVVPQMPQVCQDFSRGNCERRTCRYSHVLVPETSHAPLQQCGRPMVRPSSPPQTGKGQEILQVCRDFLNKMCKRDSCKYAHPESKTKVVDNQVEVCRDFRRGICHRTVCRFYHPPASKITK</sequence>
<accession>A0A5P1FGB5</accession>
<dbReference type="PANTHER" id="PTHR12675">
    <property type="entry name" value="MUSCLEBLIND-LIKE PROTEIN"/>
    <property type="match status" value="1"/>
</dbReference>
<keyword evidence="2" id="KW-0677">Repeat</keyword>
<dbReference type="Pfam" id="PF22628">
    <property type="entry name" value="zf-CCCH_10"/>
    <property type="match status" value="3"/>
</dbReference>
<feature type="zinc finger region" description="C3H1-type" evidence="5">
    <location>
        <begin position="209"/>
        <end position="235"/>
    </location>
</feature>
<keyword evidence="9" id="KW-1185">Reference proteome</keyword>
<feature type="domain" description="C3H1-type" evidence="7">
    <location>
        <begin position="209"/>
        <end position="235"/>
    </location>
</feature>
<evidence type="ECO:0000313" key="9">
    <source>
        <dbReference type="Proteomes" id="UP000243459"/>
    </source>
</evidence>
<name>A0A5P1FGB5_ASPOF</name>
<dbReference type="Pfam" id="PF14608">
    <property type="entry name" value="zf-CCCH_2"/>
    <property type="match status" value="3"/>
</dbReference>
<evidence type="ECO:0000256" key="2">
    <source>
        <dbReference type="ARBA" id="ARBA00022737"/>
    </source>
</evidence>
<feature type="zinc finger region" description="C3H1-type" evidence="5">
    <location>
        <begin position="263"/>
        <end position="289"/>
    </location>
</feature>
<gene>
    <name evidence="8" type="ORF">A4U43_C02F6200</name>
</gene>
<keyword evidence="3 5" id="KW-0863">Zinc-finger</keyword>
<dbReference type="GO" id="GO:0008270">
    <property type="term" value="F:zinc ion binding"/>
    <property type="evidence" value="ECO:0007669"/>
    <property type="project" value="UniProtKB-KW"/>
</dbReference>
<feature type="zinc finger region" description="C3H1-type" evidence="5">
    <location>
        <begin position="83"/>
        <end position="110"/>
    </location>
</feature>
<feature type="region of interest" description="Disordered" evidence="6">
    <location>
        <begin position="1"/>
        <end position="42"/>
    </location>
</feature>